<dbReference type="SUPFAM" id="SSF53098">
    <property type="entry name" value="Ribonuclease H-like"/>
    <property type="match status" value="1"/>
</dbReference>
<dbReference type="SUPFAM" id="SSF55729">
    <property type="entry name" value="Acyl-CoA N-acyltransferases (Nat)"/>
    <property type="match status" value="1"/>
</dbReference>
<sequence>MPPGQGFHTPGEVPGPVVGAVVGDDPVDREIMGNGQNVVSGRQEISLRCFSACDQAFFASLASDERVVRFVGDGMSWPTGRIEERVRLALRDVPASEAGAVRWFIAEADGESVGLFVSSRRQGAVEIGYWVAPDFWGRGIAGAMLDAGLEAVVRVYGPVAVVALIDPANTASVKLVERRGFVVAFLAAKGRYGHRRIHAVLTGPGCAVAKKTVLTPMRTLGLVCKVRRRRRYSSYAGQVGTCVPNTLGRDFAATGPNQKWVTDVTEFRIGDRRAYLSPVIDLFDRSVVAHRCGTSPSLELTNGSLEQALATLAPD</sequence>
<dbReference type="AlphaFoldDB" id="A0A2N4SXU7"/>
<dbReference type="Proteomes" id="UP000234632">
    <property type="component" value="Unassembled WGS sequence"/>
</dbReference>
<dbReference type="PANTHER" id="PTHR46889:SF4">
    <property type="entry name" value="TRANSPOSASE INSO FOR INSERTION SEQUENCE ELEMENT IS911B-RELATED"/>
    <property type="match status" value="1"/>
</dbReference>
<dbReference type="Gene3D" id="3.40.630.30">
    <property type="match status" value="1"/>
</dbReference>
<dbReference type="InterPro" id="IPR000182">
    <property type="entry name" value="GNAT_dom"/>
</dbReference>
<dbReference type="PROSITE" id="PS51186">
    <property type="entry name" value="GNAT"/>
    <property type="match status" value="1"/>
</dbReference>
<dbReference type="Pfam" id="PF13302">
    <property type="entry name" value="Acetyltransf_3"/>
    <property type="match status" value="1"/>
</dbReference>
<proteinExistence type="predicted"/>
<dbReference type="Pfam" id="PF00665">
    <property type="entry name" value="rve"/>
    <property type="match status" value="1"/>
</dbReference>
<dbReference type="InterPro" id="IPR001584">
    <property type="entry name" value="Integrase_cat-core"/>
</dbReference>
<dbReference type="EMBL" id="LOMZ01000003">
    <property type="protein sequence ID" value="PLC10797.1"/>
    <property type="molecule type" value="Genomic_DNA"/>
</dbReference>
<dbReference type="CDD" id="cd04301">
    <property type="entry name" value="NAT_SF"/>
    <property type="match status" value="1"/>
</dbReference>
<evidence type="ECO:0000256" key="1">
    <source>
        <dbReference type="ARBA" id="ARBA00002286"/>
    </source>
</evidence>
<dbReference type="InterPro" id="IPR025948">
    <property type="entry name" value="HTH-like_dom"/>
</dbReference>
<protein>
    <recommendedName>
        <fullName evidence="2">N-acetyltransferase domain-containing protein</fullName>
    </recommendedName>
</protein>
<comment type="function">
    <text evidence="1">Involved in the transposition of the insertion sequence.</text>
</comment>
<dbReference type="GO" id="GO:0016747">
    <property type="term" value="F:acyltransferase activity, transferring groups other than amino-acyl groups"/>
    <property type="evidence" value="ECO:0007669"/>
    <property type="project" value="InterPro"/>
</dbReference>
<reference evidence="3 4" key="1">
    <citation type="submission" date="2015-12" db="EMBL/GenBank/DDBJ databases">
        <authorList>
            <person name="Shamseldin A."/>
            <person name="Moawad H."/>
            <person name="Abd El-Rahim W.M."/>
            <person name="Sadowsky M.J."/>
        </authorList>
    </citation>
    <scope>NUCLEOTIDE SEQUENCE [LARGE SCALE GENOMIC DNA]</scope>
    <source>
        <strain evidence="3 4">S43</strain>
    </source>
</reference>
<dbReference type="InterPro" id="IPR050900">
    <property type="entry name" value="Transposase_IS3/IS150/IS904"/>
</dbReference>
<dbReference type="GO" id="GO:0015074">
    <property type="term" value="P:DNA integration"/>
    <property type="evidence" value="ECO:0007669"/>
    <property type="project" value="InterPro"/>
</dbReference>
<comment type="caution">
    <text evidence="3">The sequence shown here is derived from an EMBL/GenBank/DDBJ whole genome shotgun (WGS) entry which is preliminary data.</text>
</comment>
<gene>
    <name evidence="3" type="ORF">AUQ48_17435</name>
</gene>
<accession>A0A2N4SXU7</accession>
<dbReference type="PANTHER" id="PTHR46889">
    <property type="entry name" value="TRANSPOSASE INSF FOR INSERTION SEQUENCE IS3B-RELATED"/>
    <property type="match status" value="1"/>
</dbReference>
<dbReference type="InterPro" id="IPR012337">
    <property type="entry name" value="RNaseH-like_sf"/>
</dbReference>
<organism evidence="3 4">
    <name type="scientific">Kocuria flava</name>
    <dbReference type="NCBI Taxonomy" id="446860"/>
    <lineage>
        <taxon>Bacteria</taxon>
        <taxon>Bacillati</taxon>
        <taxon>Actinomycetota</taxon>
        <taxon>Actinomycetes</taxon>
        <taxon>Micrococcales</taxon>
        <taxon>Micrococcaceae</taxon>
        <taxon>Kocuria</taxon>
    </lineage>
</organism>
<evidence type="ECO:0000259" key="2">
    <source>
        <dbReference type="PROSITE" id="PS51186"/>
    </source>
</evidence>
<dbReference type="Pfam" id="PF13276">
    <property type="entry name" value="HTH_21"/>
    <property type="match status" value="1"/>
</dbReference>
<evidence type="ECO:0000313" key="4">
    <source>
        <dbReference type="Proteomes" id="UP000234632"/>
    </source>
</evidence>
<name>A0A2N4SXU7_9MICC</name>
<evidence type="ECO:0000313" key="3">
    <source>
        <dbReference type="EMBL" id="PLC10797.1"/>
    </source>
</evidence>
<feature type="domain" description="N-acetyltransferase" evidence="2">
    <location>
        <begin position="45"/>
        <end position="204"/>
    </location>
</feature>
<dbReference type="InterPro" id="IPR016181">
    <property type="entry name" value="Acyl_CoA_acyltransferase"/>
</dbReference>